<dbReference type="KEGG" id="aqu:100634674"/>
<dbReference type="InterPro" id="IPR040466">
    <property type="entry name" value="NKAP"/>
</dbReference>
<dbReference type="STRING" id="400682.A0A1X7VPD7"/>
<dbReference type="PANTHER" id="PTHR13087">
    <property type="entry name" value="NF-KAPPA B ACTIVATING PROTEIN"/>
    <property type="match status" value="1"/>
</dbReference>
<sequence length="323" mass="37437">MLVSYVLQAKTNKNSKITIPFTDTKTPPINKNRFCHFDKIDSTQMPGDRRSRSRSPSTRHEGRERNRHRRTSWKETYYEERRRERERIAMMGVPEVWGLSPPPEIDSDDDEVVKRREEAKLVSTLGHDSSSSSSSSDDEEERRRRKRREKRSKRKGKHSSKKGKKKHVKVEESPPSSDSQDEESDEEGVWVEKKISKDADGAFIGPVPEIKPQGANKKMDFGGNLLPGEGEAMATFVQEGKRIPRRGEIGLTSNEISYFEDAGFVMSGSRHRRMEAVRIRKENQVYSADDRRALAMFNREEREKRENQILSDFRAMVHNKRSK</sequence>
<feature type="compositionally biased region" description="Acidic residues" evidence="2">
    <location>
        <begin position="179"/>
        <end position="189"/>
    </location>
</feature>
<evidence type="ECO:0000259" key="3">
    <source>
        <dbReference type="Pfam" id="PF06047"/>
    </source>
</evidence>
<dbReference type="InParanoid" id="A0A1X7VPD7"/>
<dbReference type="FunCoup" id="A0A1X7VPD7">
    <property type="interactions" value="226"/>
</dbReference>
<dbReference type="AlphaFoldDB" id="A0A1X7VPD7"/>
<name>A0A1X7VPD7_AMPQE</name>
<keyword evidence="5" id="KW-1185">Reference proteome</keyword>
<reference evidence="4" key="2">
    <citation type="submission" date="2017-05" db="UniProtKB">
        <authorList>
            <consortium name="EnsemblMetazoa"/>
        </authorList>
    </citation>
    <scope>IDENTIFICATION</scope>
</reference>
<dbReference type="OrthoDB" id="273141at2759"/>
<dbReference type="GO" id="GO:0010468">
    <property type="term" value="P:regulation of gene expression"/>
    <property type="evidence" value="ECO:0007669"/>
    <property type="project" value="TreeGrafter"/>
</dbReference>
<evidence type="ECO:0000313" key="4">
    <source>
        <dbReference type="EnsemblMetazoa" id="Aqu2.1.42246_001"/>
    </source>
</evidence>
<proteinExistence type="inferred from homology"/>
<feature type="region of interest" description="Disordered" evidence="2">
    <location>
        <begin position="121"/>
        <end position="191"/>
    </location>
</feature>
<reference evidence="5" key="1">
    <citation type="journal article" date="2010" name="Nature">
        <title>The Amphimedon queenslandica genome and the evolution of animal complexity.</title>
        <authorList>
            <person name="Srivastava M."/>
            <person name="Simakov O."/>
            <person name="Chapman J."/>
            <person name="Fahey B."/>
            <person name="Gauthier M.E."/>
            <person name="Mitros T."/>
            <person name="Richards G.S."/>
            <person name="Conaco C."/>
            <person name="Dacre M."/>
            <person name="Hellsten U."/>
            <person name="Larroux C."/>
            <person name="Putnam N.H."/>
            <person name="Stanke M."/>
            <person name="Adamska M."/>
            <person name="Darling A."/>
            <person name="Degnan S.M."/>
            <person name="Oakley T.H."/>
            <person name="Plachetzki D.C."/>
            <person name="Zhai Y."/>
            <person name="Adamski M."/>
            <person name="Calcino A."/>
            <person name="Cummins S.F."/>
            <person name="Goodstein D.M."/>
            <person name="Harris C."/>
            <person name="Jackson D.J."/>
            <person name="Leys S.P."/>
            <person name="Shu S."/>
            <person name="Woodcroft B.J."/>
            <person name="Vervoort M."/>
            <person name="Kosik K.S."/>
            <person name="Manning G."/>
            <person name="Degnan B.M."/>
            <person name="Rokhsar D.S."/>
        </authorList>
    </citation>
    <scope>NUCLEOTIDE SEQUENCE [LARGE SCALE GENOMIC DNA]</scope>
</reference>
<evidence type="ECO:0000256" key="2">
    <source>
        <dbReference type="SAM" id="MobiDB-lite"/>
    </source>
</evidence>
<dbReference type="eggNOG" id="KOG2812">
    <property type="taxonomic scope" value="Eukaryota"/>
</dbReference>
<feature type="domain" description="NF-kappa-B-activating protein C-terminal" evidence="3">
    <location>
        <begin position="219"/>
        <end position="318"/>
    </location>
</feature>
<evidence type="ECO:0000313" key="5">
    <source>
        <dbReference type="Proteomes" id="UP000007879"/>
    </source>
</evidence>
<dbReference type="EnsemblMetazoa" id="XM_003383198.3">
    <property type="protein sequence ID" value="XP_003383246.2"/>
    <property type="gene ID" value="LOC100634674"/>
</dbReference>
<dbReference type="GO" id="GO:0005634">
    <property type="term" value="C:nucleus"/>
    <property type="evidence" value="ECO:0007669"/>
    <property type="project" value="TreeGrafter"/>
</dbReference>
<dbReference type="EnsemblMetazoa" id="Aqu2.1.42246_001">
    <property type="protein sequence ID" value="Aqu2.1.42246_001"/>
    <property type="gene ID" value="Aqu2.1.42246"/>
</dbReference>
<organism evidence="4">
    <name type="scientific">Amphimedon queenslandica</name>
    <name type="common">Sponge</name>
    <dbReference type="NCBI Taxonomy" id="400682"/>
    <lineage>
        <taxon>Eukaryota</taxon>
        <taxon>Metazoa</taxon>
        <taxon>Porifera</taxon>
        <taxon>Demospongiae</taxon>
        <taxon>Heteroscleromorpha</taxon>
        <taxon>Haplosclerida</taxon>
        <taxon>Niphatidae</taxon>
        <taxon>Amphimedon</taxon>
    </lineage>
</organism>
<dbReference type="InterPro" id="IPR009269">
    <property type="entry name" value="NKAP_C"/>
</dbReference>
<accession>A0A1X7VPD7</accession>
<evidence type="ECO:0000256" key="1">
    <source>
        <dbReference type="ARBA" id="ARBA00009313"/>
    </source>
</evidence>
<dbReference type="Proteomes" id="UP000007879">
    <property type="component" value="Unassembled WGS sequence"/>
</dbReference>
<protein>
    <recommendedName>
        <fullName evidence="3">NF-kappa-B-activating protein C-terminal domain-containing protein</fullName>
    </recommendedName>
</protein>
<comment type="similarity">
    <text evidence="1">Belongs to the NKAP family.</text>
</comment>
<feature type="region of interest" description="Disordered" evidence="2">
    <location>
        <begin position="38"/>
        <end position="73"/>
    </location>
</feature>
<gene>
    <name evidence="4" type="primary">100634674</name>
</gene>
<dbReference type="PANTHER" id="PTHR13087:SF0">
    <property type="entry name" value="NFKB ACTIVATING PROTEIN LIKE"/>
    <property type="match status" value="1"/>
</dbReference>
<feature type="compositionally biased region" description="Basic residues" evidence="2">
    <location>
        <begin position="143"/>
        <end position="168"/>
    </location>
</feature>
<dbReference type="Pfam" id="PF06047">
    <property type="entry name" value="Nkap_C"/>
    <property type="match status" value="1"/>
</dbReference>
<dbReference type="GO" id="GO:0003682">
    <property type="term" value="F:chromatin binding"/>
    <property type="evidence" value="ECO:0007669"/>
    <property type="project" value="InterPro"/>
</dbReference>